<dbReference type="Gene3D" id="3.40.50.2300">
    <property type="match status" value="1"/>
</dbReference>
<keyword evidence="5 9" id="KW-0238">DNA-binding</keyword>
<dbReference type="GO" id="GO:0006355">
    <property type="term" value="P:regulation of DNA-templated transcription"/>
    <property type="evidence" value="ECO:0007669"/>
    <property type="project" value="InterPro"/>
</dbReference>
<feature type="domain" description="Response regulatory" evidence="10">
    <location>
        <begin position="4"/>
        <end position="116"/>
    </location>
</feature>
<evidence type="ECO:0000256" key="7">
    <source>
        <dbReference type="ARBA" id="ARBA00024867"/>
    </source>
</evidence>
<evidence type="ECO:0000256" key="9">
    <source>
        <dbReference type="PROSITE-ProRule" id="PRU01091"/>
    </source>
</evidence>
<dbReference type="GO" id="GO:0000976">
    <property type="term" value="F:transcription cis-regulatory region binding"/>
    <property type="evidence" value="ECO:0007669"/>
    <property type="project" value="TreeGrafter"/>
</dbReference>
<gene>
    <name evidence="12" type="ORF">H8711_06820</name>
</gene>
<organism evidence="12 13">
    <name type="scientific">Ligaoa zhengdingensis</name>
    <dbReference type="NCBI Taxonomy" id="2763658"/>
    <lineage>
        <taxon>Bacteria</taxon>
        <taxon>Bacillati</taxon>
        <taxon>Bacillota</taxon>
        <taxon>Clostridia</taxon>
        <taxon>Eubacteriales</taxon>
        <taxon>Oscillospiraceae</taxon>
        <taxon>Ligaoa</taxon>
    </lineage>
</organism>
<dbReference type="EMBL" id="JACRST010000008">
    <property type="protein sequence ID" value="MBC8546646.1"/>
    <property type="molecule type" value="Genomic_DNA"/>
</dbReference>
<dbReference type="PANTHER" id="PTHR48111:SF2">
    <property type="entry name" value="RESPONSE REGULATOR SAER"/>
    <property type="match status" value="1"/>
</dbReference>
<dbReference type="GO" id="GO:0032993">
    <property type="term" value="C:protein-DNA complex"/>
    <property type="evidence" value="ECO:0007669"/>
    <property type="project" value="TreeGrafter"/>
</dbReference>
<keyword evidence="4" id="KW-0805">Transcription regulation</keyword>
<evidence type="ECO:0000259" key="11">
    <source>
        <dbReference type="PROSITE" id="PS51755"/>
    </source>
</evidence>
<dbReference type="Proteomes" id="UP000653127">
    <property type="component" value="Unassembled WGS sequence"/>
</dbReference>
<keyword evidence="13" id="KW-1185">Reference proteome</keyword>
<evidence type="ECO:0000313" key="13">
    <source>
        <dbReference type="Proteomes" id="UP000653127"/>
    </source>
</evidence>
<feature type="DNA-binding region" description="OmpR/PhoB-type" evidence="9">
    <location>
        <begin position="125"/>
        <end position="224"/>
    </location>
</feature>
<evidence type="ECO:0000256" key="4">
    <source>
        <dbReference type="ARBA" id="ARBA00023015"/>
    </source>
</evidence>
<dbReference type="SMART" id="SM00862">
    <property type="entry name" value="Trans_reg_C"/>
    <property type="match status" value="1"/>
</dbReference>
<proteinExistence type="predicted"/>
<keyword evidence="2 8" id="KW-0597">Phosphoprotein</keyword>
<feature type="domain" description="OmpR/PhoB-type" evidence="11">
    <location>
        <begin position="125"/>
        <end position="224"/>
    </location>
</feature>
<comment type="function">
    <text evidence="7">May play the central regulatory role in sporulation. It may be an element of the effector pathway responsible for the activation of sporulation genes in response to nutritional stress. Spo0A may act in concert with spo0H (a sigma factor) to control the expression of some genes that are critical to the sporulation process.</text>
</comment>
<dbReference type="InterPro" id="IPR001867">
    <property type="entry name" value="OmpR/PhoB-type_DNA-bd"/>
</dbReference>
<dbReference type="AlphaFoldDB" id="A0A926DXK7"/>
<dbReference type="InterPro" id="IPR036388">
    <property type="entry name" value="WH-like_DNA-bd_sf"/>
</dbReference>
<dbReference type="Pfam" id="PF00072">
    <property type="entry name" value="Response_reg"/>
    <property type="match status" value="1"/>
</dbReference>
<feature type="modified residue" description="4-aspartylphosphate" evidence="8">
    <location>
        <position position="52"/>
    </location>
</feature>
<dbReference type="InterPro" id="IPR001789">
    <property type="entry name" value="Sig_transdc_resp-reg_receiver"/>
</dbReference>
<evidence type="ECO:0000256" key="6">
    <source>
        <dbReference type="ARBA" id="ARBA00023163"/>
    </source>
</evidence>
<dbReference type="PROSITE" id="PS51755">
    <property type="entry name" value="OMPR_PHOB"/>
    <property type="match status" value="1"/>
</dbReference>
<name>A0A926DXK7_9FIRM</name>
<evidence type="ECO:0000313" key="12">
    <source>
        <dbReference type="EMBL" id="MBC8546646.1"/>
    </source>
</evidence>
<evidence type="ECO:0000256" key="8">
    <source>
        <dbReference type="PROSITE-ProRule" id="PRU00169"/>
    </source>
</evidence>
<dbReference type="Gene3D" id="1.10.10.10">
    <property type="entry name" value="Winged helix-like DNA-binding domain superfamily/Winged helix DNA-binding domain"/>
    <property type="match status" value="1"/>
</dbReference>
<evidence type="ECO:0000256" key="1">
    <source>
        <dbReference type="ARBA" id="ARBA00018672"/>
    </source>
</evidence>
<dbReference type="CDD" id="cd17574">
    <property type="entry name" value="REC_OmpR"/>
    <property type="match status" value="1"/>
</dbReference>
<accession>A0A926DXK7</accession>
<dbReference type="PROSITE" id="PS50110">
    <property type="entry name" value="RESPONSE_REGULATORY"/>
    <property type="match status" value="1"/>
</dbReference>
<evidence type="ECO:0000259" key="10">
    <source>
        <dbReference type="PROSITE" id="PS50110"/>
    </source>
</evidence>
<comment type="caution">
    <text evidence="12">The sequence shown here is derived from an EMBL/GenBank/DDBJ whole genome shotgun (WGS) entry which is preliminary data.</text>
</comment>
<dbReference type="PANTHER" id="PTHR48111">
    <property type="entry name" value="REGULATOR OF RPOS"/>
    <property type="match status" value="1"/>
</dbReference>
<dbReference type="RefSeq" id="WP_249282725.1">
    <property type="nucleotide sequence ID" value="NZ_JACRST010000008.1"/>
</dbReference>
<dbReference type="Pfam" id="PF00486">
    <property type="entry name" value="Trans_reg_C"/>
    <property type="match status" value="1"/>
</dbReference>
<dbReference type="InterPro" id="IPR011006">
    <property type="entry name" value="CheY-like_superfamily"/>
</dbReference>
<evidence type="ECO:0000256" key="3">
    <source>
        <dbReference type="ARBA" id="ARBA00023012"/>
    </source>
</evidence>
<evidence type="ECO:0000256" key="5">
    <source>
        <dbReference type="ARBA" id="ARBA00023125"/>
    </source>
</evidence>
<sequence>MQHKILIVDDEPDVVALLRDYFEINGYLVFTAITAEEAIQQVEHQPEIILLDINMPGMDGIAVCSKIRPFISCPILFLTARVEDADKITAFTAGGDDYVTKPFSIDELGARVAAHLRREARGMQPAQIRFADDLTIDYTAHEAFFCGRRVNLTKKEFEILEFLSRHRGQIFDKERIYEHLWGYDSEGSSTVVAEHIKRIRAKLTAMGAQSPIETVWGVGYKWIK</sequence>
<dbReference type="CDD" id="cd00383">
    <property type="entry name" value="trans_reg_C"/>
    <property type="match status" value="1"/>
</dbReference>
<reference evidence="12" key="1">
    <citation type="submission" date="2020-08" db="EMBL/GenBank/DDBJ databases">
        <title>Genome public.</title>
        <authorList>
            <person name="Liu C."/>
            <person name="Sun Q."/>
        </authorList>
    </citation>
    <scope>NUCLEOTIDE SEQUENCE</scope>
    <source>
        <strain evidence="12">NSJ-31</strain>
    </source>
</reference>
<keyword evidence="6" id="KW-0804">Transcription</keyword>
<evidence type="ECO:0000256" key="2">
    <source>
        <dbReference type="ARBA" id="ARBA00022553"/>
    </source>
</evidence>
<dbReference type="Gene3D" id="6.10.250.690">
    <property type="match status" value="1"/>
</dbReference>
<dbReference type="FunFam" id="1.10.10.10:FF:000018">
    <property type="entry name" value="DNA-binding response regulator ResD"/>
    <property type="match status" value="1"/>
</dbReference>
<dbReference type="GO" id="GO:0000156">
    <property type="term" value="F:phosphorelay response regulator activity"/>
    <property type="evidence" value="ECO:0007669"/>
    <property type="project" value="TreeGrafter"/>
</dbReference>
<keyword evidence="3" id="KW-0902">Two-component regulatory system</keyword>
<dbReference type="SMART" id="SM00448">
    <property type="entry name" value="REC"/>
    <property type="match status" value="1"/>
</dbReference>
<dbReference type="SUPFAM" id="SSF52172">
    <property type="entry name" value="CheY-like"/>
    <property type="match status" value="1"/>
</dbReference>
<dbReference type="InterPro" id="IPR039420">
    <property type="entry name" value="WalR-like"/>
</dbReference>
<protein>
    <recommendedName>
        <fullName evidence="1">Stage 0 sporulation protein A homolog</fullName>
    </recommendedName>
</protein>
<dbReference type="GO" id="GO:0005829">
    <property type="term" value="C:cytosol"/>
    <property type="evidence" value="ECO:0007669"/>
    <property type="project" value="TreeGrafter"/>
</dbReference>